<evidence type="ECO:0000313" key="7">
    <source>
        <dbReference type="Proteomes" id="UP000026714"/>
    </source>
</evidence>
<dbReference type="Gene3D" id="1.10.10.10">
    <property type="entry name" value="Winged helix-like DNA-binding domain superfamily/Winged helix DNA-binding domain"/>
    <property type="match status" value="1"/>
</dbReference>
<name>A0A059KL21_9BURK</name>
<proteinExistence type="predicted"/>
<dbReference type="PROSITE" id="PS50956">
    <property type="entry name" value="HTH_ASNC_2"/>
    <property type="match status" value="1"/>
</dbReference>
<dbReference type="Pfam" id="PF01037">
    <property type="entry name" value="AsnC_trans_reg"/>
    <property type="match status" value="1"/>
</dbReference>
<dbReference type="eggNOG" id="COG1522">
    <property type="taxonomic scope" value="Bacteria"/>
</dbReference>
<dbReference type="AlphaFoldDB" id="A0A059KL21"/>
<dbReference type="SUPFAM" id="SSF54909">
    <property type="entry name" value="Dimeric alpha+beta barrel"/>
    <property type="match status" value="1"/>
</dbReference>
<dbReference type="STRING" id="34103.SAMN05421778_10975"/>
<dbReference type="GO" id="GO:0005829">
    <property type="term" value="C:cytosol"/>
    <property type="evidence" value="ECO:0007669"/>
    <property type="project" value="TreeGrafter"/>
</dbReference>
<dbReference type="GO" id="GO:0043200">
    <property type="term" value="P:response to amino acid"/>
    <property type="evidence" value="ECO:0007669"/>
    <property type="project" value="TreeGrafter"/>
</dbReference>
<dbReference type="Pfam" id="PF13404">
    <property type="entry name" value="HTH_AsnC-type"/>
    <property type="match status" value="1"/>
</dbReference>
<gene>
    <name evidence="6" type="ORF">X805_24740</name>
</gene>
<keyword evidence="2" id="KW-0238">DNA-binding</keyword>
<dbReference type="InterPro" id="IPR036388">
    <property type="entry name" value="WH-like_DNA-bd_sf"/>
</dbReference>
<dbReference type="CDD" id="cd00090">
    <property type="entry name" value="HTH_ARSR"/>
    <property type="match status" value="1"/>
</dbReference>
<dbReference type="GO" id="GO:0043565">
    <property type="term" value="F:sequence-specific DNA binding"/>
    <property type="evidence" value="ECO:0007669"/>
    <property type="project" value="InterPro"/>
</dbReference>
<dbReference type="PANTHER" id="PTHR30154">
    <property type="entry name" value="LEUCINE-RESPONSIVE REGULATORY PROTEIN"/>
    <property type="match status" value="1"/>
</dbReference>
<accession>A0A059KL21</accession>
<keyword evidence="1" id="KW-0805">Transcription regulation</keyword>
<dbReference type="InterPro" id="IPR011991">
    <property type="entry name" value="ArsR-like_HTH"/>
</dbReference>
<dbReference type="InterPro" id="IPR019885">
    <property type="entry name" value="Tscrpt_reg_HTH_AsnC-type_CS"/>
</dbReference>
<dbReference type="InterPro" id="IPR019888">
    <property type="entry name" value="Tscrpt_reg_AsnC-like"/>
</dbReference>
<protein>
    <submittedName>
        <fullName evidence="6">Lrp/AsnC family transcriptional regulator</fullName>
    </submittedName>
</protein>
<evidence type="ECO:0000256" key="2">
    <source>
        <dbReference type="ARBA" id="ARBA00023125"/>
    </source>
</evidence>
<keyword evidence="3" id="KW-0804">Transcription</keyword>
<dbReference type="Proteomes" id="UP000026714">
    <property type="component" value="Unassembled WGS sequence"/>
</dbReference>
<dbReference type="InterPro" id="IPR011008">
    <property type="entry name" value="Dimeric_a/b-barrel"/>
</dbReference>
<feature type="domain" description="HTH asnC-type" evidence="5">
    <location>
        <begin position="22"/>
        <end position="108"/>
    </location>
</feature>
<dbReference type="PATRIC" id="fig|1286631.3.peg.2421"/>
<dbReference type="SMART" id="SM00344">
    <property type="entry name" value="HTH_ASNC"/>
    <property type="match status" value="1"/>
</dbReference>
<dbReference type="InterPro" id="IPR019887">
    <property type="entry name" value="Tscrpt_reg_AsnC/Lrp_C"/>
</dbReference>
<dbReference type="PRINTS" id="PR00033">
    <property type="entry name" value="HTHASNC"/>
</dbReference>
<feature type="region of interest" description="Disordered" evidence="4">
    <location>
        <begin position="1"/>
        <end position="20"/>
    </location>
</feature>
<evidence type="ECO:0000313" key="6">
    <source>
        <dbReference type="EMBL" id="KDB51909.1"/>
    </source>
</evidence>
<dbReference type="PANTHER" id="PTHR30154:SF34">
    <property type="entry name" value="TRANSCRIPTIONAL REGULATOR AZLB"/>
    <property type="match status" value="1"/>
</dbReference>
<evidence type="ECO:0000256" key="1">
    <source>
        <dbReference type="ARBA" id="ARBA00023015"/>
    </source>
</evidence>
<evidence type="ECO:0000256" key="3">
    <source>
        <dbReference type="ARBA" id="ARBA00023163"/>
    </source>
</evidence>
<reference evidence="6 7" key="1">
    <citation type="journal article" date="2014" name="FEMS Microbiol. Ecol.">
        <title>Sphaerotilus natans encrusted with nanoball-shaped Fe(III) oxide minerals formed by nitrate-reducing mixotrophic Fe(II) oxidation.</title>
        <authorList>
            <person name="Park S."/>
            <person name="Kim D.H."/>
            <person name="Lee J.H."/>
            <person name="Hur H.G."/>
        </authorList>
    </citation>
    <scope>NUCLEOTIDE SEQUENCE [LARGE SCALE GENOMIC DNA]</scope>
    <source>
        <strain evidence="6 7">DSM 6575</strain>
    </source>
</reference>
<sequence length="160" mass="17591">MLAKSSIQITAPRNMSRSSTSLDETDLKLIALLRRDARTPVVALARALGVTRATVQNRIARLEREGTIVGYTVQLRPDVERHAIRAVMSIAVEGNRAAEVRHALTGHPNVVALHTTNGRWDLIAELRTDSLQAFDQVLNTVRLLDGISTTETSLLLGTYK</sequence>
<dbReference type="InterPro" id="IPR036390">
    <property type="entry name" value="WH_DNA-bd_sf"/>
</dbReference>
<dbReference type="InterPro" id="IPR000485">
    <property type="entry name" value="AsnC-type_HTH_dom"/>
</dbReference>
<dbReference type="EMBL" id="AZRA01000063">
    <property type="protein sequence ID" value="KDB51909.1"/>
    <property type="molecule type" value="Genomic_DNA"/>
</dbReference>
<comment type="caution">
    <text evidence="6">The sequence shown here is derived from an EMBL/GenBank/DDBJ whole genome shotgun (WGS) entry which is preliminary data.</text>
</comment>
<evidence type="ECO:0000259" key="5">
    <source>
        <dbReference type="PROSITE" id="PS50956"/>
    </source>
</evidence>
<dbReference type="SUPFAM" id="SSF46785">
    <property type="entry name" value="Winged helix' DNA-binding domain"/>
    <property type="match status" value="1"/>
</dbReference>
<dbReference type="Gene3D" id="3.30.70.920">
    <property type="match status" value="1"/>
</dbReference>
<dbReference type="PROSITE" id="PS00519">
    <property type="entry name" value="HTH_ASNC_1"/>
    <property type="match status" value="1"/>
</dbReference>
<keyword evidence="7" id="KW-1185">Reference proteome</keyword>
<organism evidence="6 7">
    <name type="scientific">Sphaerotilus natans subsp. natans DSM 6575</name>
    <dbReference type="NCBI Taxonomy" id="1286631"/>
    <lineage>
        <taxon>Bacteria</taxon>
        <taxon>Pseudomonadati</taxon>
        <taxon>Pseudomonadota</taxon>
        <taxon>Betaproteobacteria</taxon>
        <taxon>Burkholderiales</taxon>
        <taxon>Sphaerotilaceae</taxon>
        <taxon>Sphaerotilus</taxon>
    </lineage>
</organism>
<dbReference type="GO" id="GO:0006355">
    <property type="term" value="P:regulation of DNA-templated transcription"/>
    <property type="evidence" value="ECO:0007669"/>
    <property type="project" value="UniProtKB-ARBA"/>
</dbReference>
<evidence type="ECO:0000256" key="4">
    <source>
        <dbReference type="SAM" id="MobiDB-lite"/>
    </source>
</evidence>